<comment type="caution">
    <text evidence="1">The sequence shown here is derived from an EMBL/GenBank/DDBJ whole genome shotgun (WGS) entry which is preliminary data.</text>
</comment>
<protein>
    <submittedName>
        <fullName evidence="1">Uncharacterized protein</fullName>
    </submittedName>
</protein>
<gene>
    <name evidence="1" type="ORF">LTR09_008166</name>
</gene>
<accession>A0AAJ0DB63</accession>
<dbReference type="EMBL" id="JAWDJX010000031">
    <property type="protein sequence ID" value="KAK3050527.1"/>
    <property type="molecule type" value="Genomic_DNA"/>
</dbReference>
<organism evidence="1 2">
    <name type="scientific">Extremus antarcticus</name>
    <dbReference type="NCBI Taxonomy" id="702011"/>
    <lineage>
        <taxon>Eukaryota</taxon>
        <taxon>Fungi</taxon>
        <taxon>Dikarya</taxon>
        <taxon>Ascomycota</taxon>
        <taxon>Pezizomycotina</taxon>
        <taxon>Dothideomycetes</taxon>
        <taxon>Dothideomycetidae</taxon>
        <taxon>Mycosphaerellales</taxon>
        <taxon>Extremaceae</taxon>
        <taxon>Extremus</taxon>
    </lineage>
</organism>
<keyword evidence="2" id="KW-1185">Reference proteome</keyword>
<proteinExistence type="predicted"/>
<reference evidence="1" key="1">
    <citation type="submission" date="2023-04" db="EMBL/GenBank/DDBJ databases">
        <title>Black Yeasts Isolated from many extreme environments.</title>
        <authorList>
            <person name="Coleine C."/>
            <person name="Stajich J.E."/>
            <person name="Selbmann L."/>
        </authorList>
    </citation>
    <scope>NUCLEOTIDE SEQUENCE</scope>
    <source>
        <strain evidence="1">CCFEE 5312</strain>
    </source>
</reference>
<dbReference type="Proteomes" id="UP001271007">
    <property type="component" value="Unassembled WGS sequence"/>
</dbReference>
<dbReference type="AlphaFoldDB" id="A0AAJ0DB63"/>
<name>A0AAJ0DB63_9PEZI</name>
<sequence>MPEGSDTTSTTLCGPAIDDAVYAVFEESGRMVKLAEEGERLNELIVRAQNDSTYMPSIEDTAPMIELSSVAASMGDWQNGNNLIPAMADVCKGRRIFISHYNGSMGNAPEITMPCDKICVIPGCCAVRDSSERESVSARW</sequence>
<evidence type="ECO:0000313" key="2">
    <source>
        <dbReference type="Proteomes" id="UP001271007"/>
    </source>
</evidence>
<evidence type="ECO:0000313" key="1">
    <source>
        <dbReference type="EMBL" id="KAK3050527.1"/>
    </source>
</evidence>